<feature type="compositionally biased region" description="Basic and acidic residues" evidence="1">
    <location>
        <begin position="152"/>
        <end position="167"/>
    </location>
</feature>
<dbReference type="AlphaFoldDB" id="A0AAD9UCJ4"/>
<gene>
    <name evidence="2" type="ORF">NP493_272g02021</name>
</gene>
<evidence type="ECO:0000313" key="2">
    <source>
        <dbReference type="EMBL" id="KAK2184296.1"/>
    </source>
</evidence>
<sequence>MSSVAATWRRPTTETGSWSRSVTAAKSRRFVESSEDEAPRRRHLSKRAEAEALARYEAPTTDDDNDDESLSMPWQWTAAVDAVPDPETTRPVEAAVQSSFSATQLSPVCDASILRQGHRTEDEYQDDGTCGHASSSVEDVTGRAGSHSGSGSKEDVGGRPYKADRQRRNSGVNANVNNSVGGAPVMHTVSRGGDDYHPGSKPPVEDWVLCFVESRNATMSDRHKMEVQSFAKQQYRVSMKHVVVWSPDMTGAPLVPQHMVYFMHAICRAIRDQKYDDLERLAFGLTPSDVETYESHAQMHASLGVERAENIRDLLHDAIKNDLADAHAKVGCRVANLRRVTNKPVYMLFVLANDVTDRMGRLRTRLSQQQPRLFAWTPDTRIVDAATFSAKTREYFLQCEYDQLKAWLERNWTPEASVHERPFETALVDTSVTSCTARLRDHFRQLWNGATHAPTSFVFVGPVDATVATPRVYVQRCVPHALGDILAEARDVYVIVDADSAADYDLEAFSAMLPLGHDHVDVKVYTYGDPRRMPVTCALLHFSVSPTAESC</sequence>
<proteinExistence type="predicted"/>
<evidence type="ECO:0000313" key="3">
    <source>
        <dbReference type="Proteomes" id="UP001209878"/>
    </source>
</evidence>
<evidence type="ECO:0000256" key="1">
    <source>
        <dbReference type="SAM" id="MobiDB-lite"/>
    </source>
</evidence>
<reference evidence="2" key="1">
    <citation type="journal article" date="2023" name="Mol. Biol. Evol.">
        <title>Third-Generation Sequencing Reveals the Adaptive Role of the Epigenome in Three Deep-Sea Polychaetes.</title>
        <authorList>
            <person name="Perez M."/>
            <person name="Aroh O."/>
            <person name="Sun Y."/>
            <person name="Lan Y."/>
            <person name="Juniper S.K."/>
            <person name="Young C.R."/>
            <person name="Angers B."/>
            <person name="Qian P.Y."/>
        </authorList>
    </citation>
    <scope>NUCLEOTIDE SEQUENCE</scope>
    <source>
        <strain evidence="2">R07B-5</strain>
    </source>
</reference>
<feature type="compositionally biased region" description="Low complexity" evidence="1">
    <location>
        <begin position="169"/>
        <end position="183"/>
    </location>
</feature>
<feature type="compositionally biased region" description="Acidic residues" evidence="1">
    <location>
        <begin position="60"/>
        <end position="69"/>
    </location>
</feature>
<dbReference type="Proteomes" id="UP001209878">
    <property type="component" value="Unassembled WGS sequence"/>
</dbReference>
<protein>
    <submittedName>
        <fullName evidence="2">Uncharacterized protein</fullName>
    </submittedName>
</protein>
<feature type="compositionally biased region" description="Polar residues" evidence="1">
    <location>
        <begin position="13"/>
        <end position="24"/>
    </location>
</feature>
<accession>A0AAD9UCJ4</accession>
<keyword evidence="3" id="KW-1185">Reference proteome</keyword>
<organism evidence="2 3">
    <name type="scientific">Ridgeia piscesae</name>
    <name type="common">Tubeworm</name>
    <dbReference type="NCBI Taxonomy" id="27915"/>
    <lineage>
        <taxon>Eukaryota</taxon>
        <taxon>Metazoa</taxon>
        <taxon>Spiralia</taxon>
        <taxon>Lophotrochozoa</taxon>
        <taxon>Annelida</taxon>
        <taxon>Polychaeta</taxon>
        <taxon>Sedentaria</taxon>
        <taxon>Canalipalpata</taxon>
        <taxon>Sabellida</taxon>
        <taxon>Siboglinidae</taxon>
        <taxon>Ridgeia</taxon>
    </lineage>
</organism>
<feature type="region of interest" description="Disordered" evidence="1">
    <location>
        <begin position="120"/>
        <end position="183"/>
    </location>
</feature>
<name>A0AAD9UCJ4_RIDPI</name>
<feature type="region of interest" description="Disordered" evidence="1">
    <location>
        <begin position="1"/>
        <end position="73"/>
    </location>
</feature>
<dbReference type="EMBL" id="JAODUO010000272">
    <property type="protein sequence ID" value="KAK2184296.1"/>
    <property type="molecule type" value="Genomic_DNA"/>
</dbReference>
<comment type="caution">
    <text evidence="2">The sequence shown here is derived from an EMBL/GenBank/DDBJ whole genome shotgun (WGS) entry which is preliminary data.</text>
</comment>